<keyword evidence="2" id="KW-1185">Reference proteome</keyword>
<dbReference type="Proteomes" id="UP000516349">
    <property type="component" value="Chromosome"/>
</dbReference>
<dbReference type="Pfam" id="PF02831">
    <property type="entry name" value="gpW"/>
    <property type="match status" value="1"/>
</dbReference>
<dbReference type="EMBL" id="CP060244">
    <property type="protein sequence ID" value="QNT79431.1"/>
    <property type="molecule type" value="Genomic_DNA"/>
</dbReference>
<dbReference type="GO" id="GO:0019058">
    <property type="term" value="P:viral life cycle"/>
    <property type="evidence" value="ECO:0007669"/>
    <property type="project" value="InterPro"/>
</dbReference>
<dbReference type="RefSeq" id="WP_203413594.1">
    <property type="nucleotide sequence ID" value="NZ_CP060244.1"/>
</dbReference>
<protein>
    <recommendedName>
        <fullName evidence="3">Phage head-tail adapter protein</fullName>
    </recommendedName>
</protein>
<organism evidence="1 2">
    <name type="scientific">Entomobacter blattae</name>
    <dbReference type="NCBI Taxonomy" id="2762277"/>
    <lineage>
        <taxon>Bacteria</taxon>
        <taxon>Pseudomonadati</taxon>
        <taxon>Pseudomonadota</taxon>
        <taxon>Alphaproteobacteria</taxon>
        <taxon>Acetobacterales</taxon>
        <taxon>Acetobacteraceae</taxon>
        <taxon>Entomobacter</taxon>
    </lineage>
</organism>
<dbReference type="KEGG" id="ebla:JGUZn3_22300"/>
<gene>
    <name evidence="1" type="ORF">JGUZn3_22300</name>
</gene>
<proteinExistence type="predicted"/>
<reference evidence="1 2" key="1">
    <citation type="submission" date="2020-08" db="EMBL/GenBank/DDBJ databases">
        <title>Complete genome sequence of Entomobacter blattae G55GP.</title>
        <authorList>
            <person name="Poehlein A."/>
            <person name="Guzman J."/>
            <person name="Daniel R."/>
            <person name="Vilcinskas A."/>
        </authorList>
    </citation>
    <scope>NUCLEOTIDE SEQUENCE [LARGE SCALE GENOMIC DNA]</scope>
    <source>
        <strain evidence="1 2">G55GP</strain>
    </source>
</reference>
<dbReference type="InterPro" id="IPR036626">
    <property type="entry name" value="GpW_sf"/>
</dbReference>
<sequence>MIHSPISSHTIWSNLPRPELMAMLTQAQKAYAELLCGAKVVSVSYSQETGAKSVTYSQADRNGLLGLIMDLQRTLGINRRRAIGIRFR</sequence>
<evidence type="ECO:0008006" key="3">
    <source>
        <dbReference type="Google" id="ProtNLM"/>
    </source>
</evidence>
<dbReference type="AlphaFoldDB" id="A0A7H1NUH1"/>
<accession>A0A7H1NUH1</accession>
<evidence type="ECO:0000313" key="1">
    <source>
        <dbReference type="EMBL" id="QNT79431.1"/>
    </source>
</evidence>
<dbReference type="Gene3D" id="3.30.1580.10">
    <property type="entry name" value="Head-to-tail joining protein W"/>
    <property type="match status" value="1"/>
</dbReference>
<dbReference type="SUPFAM" id="SSF64210">
    <property type="entry name" value="Head-to-tail joining protein W, gpW"/>
    <property type="match status" value="1"/>
</dbReference>
<dbReference type="InterPro" id="IPR004174">
    <property type="entry name" value="GpW"/>
</dbReference>
<evidence type="ECO:0000313" key="2">
    <source>
        <dbReference type="Proteomes" id="UP000516349"/>
    </source>
</evidence>
<name>A0A7H1NUH1_9PROT</name>